<dbReference type="Proteomes" id="UP001237988">
    <property type="component" value="Segment"/>
</dbReference>
<accession>A0AAF0LY69</accession>
<dbReference type="InterPro" id="IPR013783">
    <property type="entry name" value="Ig-like_fold"/>
</dbReference>
<proteinExistence type="predicted"/>
<evidence type="ECO:0000313" key="1">
    <source>
        <dbReference type="EMBL" id="WIC39590.1"/>
    </source>
</evidence>
<organism evidence="1 2">
    <name type="scientific">Phage Phass-1</name>
    <dbReference type="NCBI Taxonomy" id="3043662"/>
    <lineage>
        <taxon>Viruses</taxon>
        <taxon>Duplodnaviria</taxon>
        <taxon>Heunggongvirae</taxon>
        <taxon>Uroviricota</taxon>
        <taxon>Caudoviricetes</taxon>
        <taxon>Caudoviricetes code 15 clade</taxon>
    </lineage>
</organism>
<dbReference type="Gene3D" id="2.60.40.10">
    <property type="entry name" value="Immunoglobulins"/>
    <property type="match status" value="1"/>
</dbReference>
<reference evidence="1" key="1">
    <citation type="submission" date="2023-04" db="EMBL/GenBank/DDBJ databases">
        <title>Bacteriophage Phass-1 Discovered in the Human Gut Virome - the Founding Member of the Proposed New Family Phassviridae.</title>
        <authorList>
            <person name="Tikunov A.Y."/>
            <person name="Morozova V.V."/>
            <person name="Chechushkov A.V."/>
            <person name="Tikunova N.V."/>
        </authorList>
    </citation>
    <scope>NUCLEOTIDE SEQUENCE</scope>
</reference>
<protein>
    <submittedName>
        <fullName evidence="1">Uncharacterized protein</fullName>
    </submittedName>
</protein>
<sequence length="54" mass="5385">MWSAIGLPAGLSISDKGVISGAYLSPVTGGVTTIYVTDGVGQVKAQNLSYGNGI</sequence>
<dbReference type="EMBL" id="OQ749652">
    <property type="protein sequence ID" value="WIC39590.1"/>
    <property type="molecule type" value="Genomic_DNA"/>
</dbReference>
<name>A0AAF0LY69_9CAUD</name>
<evidence type="ECO:0000313" key="2">
    <source>
        <dbReference type="Proteomes" id="UP001237988"/>
    </source>
</evidence>